<accession>A0ABY2RC20</accession>
<proteinExistence type="predicted"/>
<reference evidence="1 2" key="1">
    <citation type="submission" date="2019-01" db="EMBL/GenBank/DDBJ databases">
        <authorList>
            <person name="B I."/>
            <person name="Ch S."/>
            <person name="Ch V.R."/>
        </authorList>
    </citation>
    <scope>NUCLEOTIDE SEQUENCE [LARGE SCALE GENOMIC DNA]</scope>
    <source>
        <strain evidence="1 2">JC507</strain>
    </source>
</reference>
<name>A0ABY2RC20_9FLAO</name>
<evidence type="ECO:0000313" key="1">
    <source>
        <dbReference type="EMBL" id="THV63061.1"/>
    </source>
</evidence>
<gene>
    <name evidence="1" type="ORF">EK417_01395</name>
</gene>
<evidence type="ECO:0008006" key="3">
    <source>
        <dbReference type="Google" id="ProtNLM"/>
    </source>
</evidence>
<evidence type="ECO:0000313" key="2">
    <source>
        <dbReference type="Proteomes" id="UP000306038"/>
    </source>
</evidence>
<dbReference type="SUPFAM" id="SSF82607">
    <property type="entry name" value="YbaB-like"/>
    <property type="match status" value="1"/>
</dbReference>
<comment type="caution">
    <text evidence="1">The sequence shown here is derived from an EMBL/GenBank/DDBJ whole genome shotgun (WGS) entry which is preliminary data.</text>
</comment>
<sequence>MFDLPIEKAKILKQKTEDFKTKLNQEFITHSSNDKSIEIKISILGNIKEINTTASVDINHIIPLLNEAINEAKSIYEIRLAEMYQQEMKNLWNG</sequence>
<protein>
    <recommendedName>
        <fullName evidence="3">Ribosomal subunit interface protein</fullName>
    </recommendedName>
</protein>
<dbReference type="Proteomes" id="UP000306038">
    <property type="component" value="Unassembled WGS sequence"/>
</dbReference>
<dbReference type="RefSeq" id="WP_136521118.1">
    <property type="nucleotide sequence ID" value="NZ_SDLV01000003.1"/>
</dbReference>
<organism evidence="1 2">
    <name type="scientific">Chryseobacterium candidae</name>
    <dbReference type="NCBI Taxonomy" id="1978493"/>
    <lineage>
        <taxon>Bacteria</taxon>
        <taxon>Pseudomonadati</taxon>
        <taxon>Bacteroidota</taxon>
        <taxon>Flavobacteriia</taxon>
        <taxon>Flavobacteriales</taxon>
        <taxon>Weeksellaceae</taxon>
        <taxon>Chryseobacterium group</taxon>
        <taxon>Chryseobacterium</taxon>
    </lineage>
</organism>
<keyword evidence="2" id="KW-1185">Reference proteome</keyword>
<dbReference type="EMBL" id="SDLV01000003">
    <property type="protein sequence ID" value="THV63061.1"/>
    <property type="molecule type" value="Genomic_DNA"/>
</dbReference>
<dbReference type="InterPro" id="IPR036894">
    <property type="entry name" value="YbaB-like_sf"/>
</dbReference>